<keyword evidence="3" id="KW-1185">Reference proteome</keyword>
<organism evidence="2 3">
    <name type="scientific">Pararge aegeria aegeria</name>
    <dbReference type="NCBI Taxonomy" id="348720"/>
    <lineage>
        <taxon>Eukaryota</taxon>
        <taxon>Metazoa</taxon>
        <taxon>Ecdysozoa</taxon>
        <taxon>Arthropoda</taxon>
        <taxon>Hexapoda</taxon>
        <taxon>Insecta</taxon>
        <taxon>Pterygota</taxon>
        <taxon>Neoptera</taxon>
        <taxon>Endopterygota</taxon>
        <taxon>Lepidoptera</taxon>
        <taxon>Glossata</taxon>
        <taxon>Ditrysia</taxon>
        <taxon>Papilionoidea</taxon>
        <taxon>Nymphalidae</taxon>
        <taxon>Satyrinae</taxon>
        <taxon>Satyrini</taxon>
        <taxon>Parargina</taxon>
        <taxon>Pararge</taxon>
    </lineage>
</organism>
<accession>A0A8S4QWI2</accession>
<protein>
    <submittedName>
        <fullName evidence="2">Jg24906 protein</fullName>
    </submittedName>
</protein>
<evidence type="ECO:0000256" key="1">
    <source>
        <dbReference type="SAM" id="MobiDB-lite"/>
    </source>
</evidence>
<evidence type="ECO:0000313" key="3">
    <source>
        <dbReference type="Proteomes" id="UP000838756"/>
    </source>
</evidence>
<comment type="caution">
    <text evidence="2">The sequence shown here is derived from an EMBL/GenBank/DDBJ whole genome shotgun (WGS) entry which is preliminary data.</text>
</comment>
<name>A0A8S4QWI2_9NEOP</name>
<dbReference type="EMBL" id="CAKXAJ010018733">
    <property type="protein sequence ID" value="CAH2217887.1"/>
    <property type="molecule type" value="Genomic_DNA"/>
</dbReference>
<sequence length="113" mass="13177">MKLKLGTNEWHRSNPNVGVGEVCRKHNEPQRVVSHRSAIPRAIKEHLYAEPRGTASRKIIPQFKFANQRMSVALKIDTKVRSRYDRRLTPVAPRGWSRLPREREFIAQLLEVL</sequence>
<proteinExistence type="predicted"/>
<dbReference type="AlphaFoldDB" id="A0A8S4QWI2"/>
<feature type="region of interest" description="Disordered" evidence="1">
    <location>
        <begin position="1"/>
        <end position="21"/>
    </location>
</feature>
<evidence type="ECO:0000313" key="2">
    <source>
        <dbReference type="EMBL" id="CAH2217887.1"/>
    </source>
</evidence>
<dbReference type="Proteomes" id="UP000838756">
    <property type="component" value="Unassembled WGS sequence"/>
</dbReference>
<gene>
    <name evidence="2" type="primary">jg24906</name>
    <name evidence="2" type="ORF">PAEG_LOCUS5764</name>
</gene>
<reference evidence="2" key="1">
    <citation type="submission" date="2022-03" db="EMBL/GenBank/DDBJ databases">
        <authorList>
            <person name="Lindestad O."/>
        </authorList>
    </citation>
    <scope>NUCLEOTIDE SEQUENCE</scope>
</reference>